<accession>A0A093GU09</accession>
<dbReference type="SUPFAM" id="SSF57903">
    <property type="entry name" value="FYVE/PHD zinc finger"/>
    <property type="match status" value="1"/>
</dbReference>
<dbReference type="InterPro" id="IPR051188">
    <property type="entry name" value="PHD-type_Zinc_Finger"/>
</dbReference>
<dbReference type="GO" id="GO:0008270">
    <property type="term" value="F:zinc ion binding"/>
    <property type="evidence" value="ECO:0007669"/>
    <property type="project" value="UniProtKB-KW"/>
</dbReference>
<evidence type="ECO:0000259" key="5">
    <source>
        <dbReference type="PROSITE" id="PS50089"/>
    </source>
</evidence>
<dbReference type="InterPro" id="IPR013083">
    <property type="entry name" value="Znf_RING/FYVE/PHD"/>
</dbReference>
<dbReference type="Proteomes" id="UP000053875">
    <property type="component" value="Unassembled WGS sequence"/>
</dbReference>
<evidence type="ECO:0000259" key="6">
    <source>
        <dbReference type="PROSITE" id="PS51805"/>
    </source>
</evidence>
<dbReference type="GO" id="GO:0005634">
    <property type="term" value="C:nucleus"/>
    <property type="evidence" value="ECO:0007669"/>
    <property type="project" value="TreeGrafter"/>
</dbReference>
<proteinExistence type="predicted"/>
<dbReference type="STRING" id="118200.A0A093GU09"/>
<dbReference type="Gene3D" id="3.30.40.10">
    <property type="entry name" value="Zinc/RING finger domain, C3HC4 (zinc finger)"/>
    <property type="match status" value="2"/>
</dbReference>
<protein>
    <submittedName>
        <fullName evidence="7">PHD finger protein 7</fullName>
    </submittedName>
</protein>
<dbReference type="SUPFAM" id="SSF57850">
    <property type="entry name" value="RING/U-box"/>
    <property type="match status" value="1"/>
</dbReference>
<dbReference type="InterPro" id="IPR011011">
    <property type="entry name" value="Znf_FYVE_PHD"/>
</dbReference>
<dbReference type="PANTHER" id="PTHR12420:SF47">
    <property type="entry name" value="PHD FINGER PROTEIN 7"/>
    <property type="match status" value="1"/>
</dbReference>
<dbReference type="Pfam" id="PF13771">
    <property type="entry name" value="zf-HC5HC2H"/>
    <property type="match status" value="1"/>
</dbReference>
<name>A0A093GU09_DRYPU</name>
<dbReference type="PROSITE" id="PS50089">
    <property type="entry name" value="ZF_RING_2"/>
    <property type="match status" value="1"/>
</dbReference>
<evidence type="ECO:0000256" key="3">
    <source>
        <dbReference type="ARBA" id="ARBA00022833"/>
    </source>
</evidence>
<dbReference type="PROSITE" id="PS51805">
    <property type="entry name" value="EPHD"/>
    <property type="match status" value="1"/>
</dbReference>
<reference evidence="7 8" key="1">
    <citation type="submission" date="2014-04" db="EMBL/GenBank/DDBJ databases">
        <title>Genome evolution of avian class.</title>
        <authorList>
            <person name="Zhang G."/>
            <person name="Li C."/>
        </authorList>
    </citation>
    <scope>NUCLEOTIDE SEQUENCE [LARGE SCALE GENOMIC DNA]</scope>
    <source>
        <strain evidence="7">BGI_N307</strain>
    </source>
</reference>
<dbReference type="PANTHER" id="PTHR12420">
    <property type="entry name" value="PHD FINGER PROTEIN"/>
    <property type="match status" value="1"/>
</dbReference>
<feature type="domain" description="PHD-type" evidence="6">
    <location>
        <begin position="1"/>
        <end position="109"/>
    </location>
</feature>
<keyword evidence="8" id="KW-1185">Reference proteome</keyword>
<organism evidence="7 8">
    <name type="scientific">Dryobates pubescens</name>
    <name type="common">Downy woodpecker</name>
    <name type="synonym">Picoides pubescens</name>
    <dbReference type="NCBI Taxonomy" id="118200"/>
    <lineage>
        <taxon>Eukaryota</taxon>
        <taxon>Metazoa</taxon>
        <taxon>Chordata</taxon>
        <taxon>Craniata</taxon>
        <taxon>Vertebrata</taxon>
        <taxon>Euteleostomi</taxon>
        <taxon>Archelosauria</taxon>
        <taxon>Archosauria</taxon>
        <taxon>Dinosauria</taxon>
        <taxon>Saurischia</taxon>
        <taxon>Theropoda</taxon>
        <taxon>Coelurosauria</taxon>
        <taxon>Aves</taxon>
        <taxon>Neognathae</taxon>
        <taxon>Neoaves</taxon>
        <taxon>Telluraves</taxon>
        <taxon>Coraciimorphae</taxon>
        <taxon>Piciformes</taxon>
        <taxon>Picidae</taxon>
        <taxon>Dryobates</taxon>
    </lineage>
</organism>
<evidence type="ECO:0000313" key="8">
    <source>
        <dbReference type="Proteomes" id="UP000053875"/>
    </source>
</evidence>
<keyword evidence="1" id="KW-0479">Metal-binding</keyword>
<gene>
    <name evidence="7" type="ORF">N307_14822</name>
</gene>
<keyword evidence="3" id="KW-0862">Zinc</keyword>
<keyword evidence="2 4" id="KW-0863">Zinc-finger</keyword>
<sequence>CMLCHQAELDLDTCGIKVEQHGICAHVFCLFFADSRFQKRPRNYVHLRLFRQVVEEAAQKVCFVCHQNGATITCWETGCDCSFHLPCATQGGCVTQYFGFYRSFCREHRPQQAVDVVPKVGTTCFICLEPVDNQTSYRTMVCPACKHTWFHRDCIQNQAVFTGARCFCCPCCKNEYKFSMEMLTMGIRVPQRPLSWENLHANAEVSGRHSCCDSRECLCPGGREQAQEEGPWQLLLCCSCAAEGTHRRCAYLRRSTASWECDSC</sequence>
<dbReference type="Pfam" id="PF26054">
    <property type="entry name" value="PHD_G2E3"/>
    <property type="match status" value="1"/>
</dbReference>
<evidence type="ECO:0000256" key="2">
    <source>
        <dbReference type="ARBA" id="ARBA00022771"/>
    </source>
</evidence>
<evidence type="ECO:0000256" key="4">
    <source>
        <dbReference type="PROSITE-ProRule" id="PRU00175"/>
    </source>
</evidence>
<dbReference type="InterPro" id="IPR034732">
    <property type="entry name" value="EPHD"/>
</dbReference>
<feature type="domain" description="RING-type" evidence="5">
    <location>
        <begin position="124"/>
        <end position="173"/>
    </location>
</feature>
<dbReference type="AlphaFoldDB" id="A0A093GU09"/>
<dbReference type="InterPro" id="IPR001841">
    <property type="entry name" value="Znf_RING"/>
</dbReference>
<dbReference type="InterPro" id="IPR059102">
    <property type="entry name" value="PHD_PHF7/G2E3-like"/>
</dbReference>
<evidence type="ECO:0000313" key="7">
    <source>
        <dbReference type="EMBL" id="KFV73793.1"/>
    </source>
</evidence>
<dbReference type="EMBL" id="KL217133">
    <property type="protein sequence ID" value="KFV73793.1"/>
    <property type="molecule type" value="Genomic_DNA"/>
</dbReference>
<evidence type="ECO:0000256" key="1">
    <source>
        <dbReference type="ARBA" id="ARBA00022723"/>
    </source>
</evidence>
<feature type="non-terminal residue" evidence="7">
    <location>
        <position position="264"/>
    </location>
</feature>
<feature type="non-terminal residue" evidence="7">
    <location>
        <position position="1"/>
    </location>
</feature>